<keyword evidence="1" id="KW-0808">Transferase</keyword>
<dbReference type="AlphaFoldDB" id="A0A917M6M6"/>
<dbReference type="Gene3D" id="1.10.600.10">
    <property type="entry name" value="Farnesyl Diphosphate Synthase"/>
    <property type="match status" value="1"/>
</dbReference>
<dbReference type="EMBL" id="BMHY01000010">
    <property type="protein sequence ID" value="GGG82297.1"/>
    <property type="molecule type" value="Genomic_DNA"/>
</dbReference>
<evidence type="ECO:0000256" key="1">
    <source>
        <dbReference type="RuleBase" id="RU004466"/>
    </source>
</evidence>
<dbReference type="SFLD" id="SFLDS00005">
    <property type="entry name" value="Isoprenoid_Synthase_Type_I"/>
    <property type="match status" value="1"/>
</dbReference>
<reference evidence="2 3" key="1">
    <citation type="journal article" date="2014" name="Int. J. Syst. Evol. Microbiol.">
        <title>Complete genome sequence of Corynebacterium casei LMG S-19264T (=DSM 44701T), isolated from a smear-ripened cheese.</title>
        <authorList>
            <consortium name="US DOE Joint Genome Institute (JGI-PGF)"/>
            <person name="Walter F."/>
            <person name="Albersmeier A."/>
            <person name="Kalinowski J."/>
            <person name="Ruckert C."/>
        </authorList>
    </citation>
    <scope>NUCLEOTIDE SEQUENCE [LARGE SCALE GENOMIC DNA]</scope>
    <source>
        <strain evidence="2 3">CGMCC 1.15286</strain>
    </source>
</reference>
<name>A0A917M6M6_9BACL</name>
<evidence type="ECO:0000313" key="2">
    <source>
        <dbReference type="EMBL" id="GGG82297.1"/>
    </source>
</evidence>
<organism evidence="2 3">
    <name type="scientific">Paenibacillus radicis</name>
    <name type="common">ex Gao et al. 2016</name>
    <dbReference type="NCBI Taxonomy" id="1737354"/>
    <lineage>
        <taxon>Bacteria</taxon>
        <taxon>Bacillati</taxon>
        <taxon>Bacillota</taxon>
        <taxon>Bacilli</taxon>
        <taxon>Bacillales</taxon>
        <taxon>Paenibacillaceae</taxon>
        <taxon>Paenibacillus</taxon>
    </lineage>
</organism>
<sequence>MEDFAPLIRQEMKQFAGRYFKDEQLLYYANLFMERKFTEPMKFGPLAVLHYRLFGGTSEAVYRAGASVELFILASDILDDLQDQDAPHQPWSQAPLPIALHLASVFMTLSQQAMTECGLEAVTVLRVIDMMNKQLLVAANGQMADLANLATDEASYLDIVRSKSAALLVLACMTGVMLTGREWHAGVAEYAEQLGIAAQIENDRRDLLRWDEKNDFLQRKKTLLTLFLLEDLGDEDRWVAEYYAGRLGEAEALGMEAEFEQLCERSGTLLYGSAMFSLYFNRFQELLGGIPETSGKIEEIMAIVSGKIANTGIPQ</sequence>
<keyword evidence="3" id="KW-1185">Reference proteome</keyword>
<gene>
    <name evidence="2" type="ORF">GCM10010918_44590</name>
</gene>
<dbReference type="InterPro" id="IPR000092">
    <property type="entry name" value="Polyprenyl_synt"/>
</dbReference>
<comment type="caution">
    <text evidence="2">The sequence shown here is derived from an EMBL/GenBank/DDBJ whole genome shotgun (WGS) entry which is preliminary data.</text>
</comment>
<dbReference type="InterPro" id="IPR008949">
    <property type="entry name" value="Isoprenoid_synthase_dom_sf"/>
</dbReference>
<protein>
    <recommendedName>
        <fullName evidence="4">Polyprenyl synthetase</fullName>
    </recommendedName>
</protein>
<comment type="similarity">
    <text evidence="1">Belongs to the FPP/GGPP synthase family.</text>
</comment>
<accession>A0A917M6M6</accession>
<dbReference type="GO" id="GO:0008299">
    <property type="term" value="P:isoprenoid biosynthetic process"/>
    <property type="evidence" value="ECO:0007669"/>
    <property type="project" value="InterPro"/>
</dbReference>
<evidence type="ECO:0000313" key="3">
    <source>
        <dbReference type="Proteomes" id="UP000600247"/>
    </source>
</evidence>
<dbReference type="InterPro" id="IPR033965">
    <property type="entry name" value="ComQ"/>
</dbReference>
<dbReference type="RefSeq" id="WP_188891547.1">
    <property type="nucleotide sequence ID" value="NZ_BMHY01000010.1"/>
</dbReference>
<dbReference type="SFLD" id="SFLDG01211">
    <property type="entry name" value="Competence_Regulatory_Protein"/>
    <property type="match status" value="1"/>
</dbReference>
<dbReference type="Proteomes" id="UP000600247">
    <property type="component" value="Unassembled WGS sequence"/>
</dbReference>
<dbReference type="SUPFAM" id="SSF48576">
    <property type="entry name" value="Terpenoid synthases"/>
    <property type="match status" value="1"/>
</dbReference>
<dbReference type="GO" id="GO:0004659">
    <property type="term" value="F:prenyltransferase activity"/>
    <property type="evidence" value="ECO:0007669"/>
    <property type="project" value="InterPro"/>
</dbReference>
<evidence type="ECO:0008006" key="4">
    <source>
        <dbReference type="Google" id="ProtNLM"/>
    </source>
</evidence>
<dbReference type="Pfam" id="PF00348">
    <property type="entry name" value="polyprenyl_synt"/>
    <property type="match status" value="1"/>
</dbReference>
<proteinExistence type="inferred from homology"/>